<comment type="caution">
    <text evidence="1">The sequence shown here is derived from an EMBL/GenBank/DDBJ whole genome shotgun (WGS) entry which is preliminary data.</text>
</comment>
<dbReference type="Proteomes" id="UP000023152">
    <property type="component" value="Unassembled WGS sequence"/>
</dbReference>
<organism evidence="1 2">
    <name type="scientific">Reticulomyxa filosa</name>
    <dbReference type="NCBI Taxonomy" id="46433"/>
    <lineage>
        <taxon>Eukaryota</taxon>
        <taxon>Sar</taxon>
        <taxon>Rhizaria</taxon>
        <taxon>Retaria</taxon>
        <taxon>Foraminifera</taxon>
        <taxon>Monothalamids</taxon>
        <taxon>Reticulomyxidae</taxon>
        <taxon>Reticulomyxa</taxon>
    </lineage>
</organism>
<evidence type="ECO:0000313" key="2">
    <source>
        <dbReference type="Proteomes" id="UP000023152"/>
    </source>
</evidence>
<dbReference type="InterPro" id="IPR016024">
    <property type="entry name" value="ARM-type_fold"/>
</dbReference>
<reference evidence="1 2" key="1">
    <citation type="journal article" date="2013" name="Curr. Biol.">
        <title>The Genome of the Foraminiferan Reticulomyxa filosa.</title>
        <authorList>
            <person name="Glockner G."/>
            <person name="Hulsmann N."/>
            <person name="Schleicher M."/>
            <person name="Noegel A.A."/>
            <person name="Eichinger L."/>
            <person name="Gallinger C."/>
            <person name="Pawlowski J."/>
            <person name="Sierra R."/>
            <person name="Euteneuer U."/>
            <person name="Pillet L."/>
            <person name="Moustafa A."/>
            <person name="Platzer M."/>
            <person name="Groth M."/>
            <person name="Szafranski K."/>
            <person name="Schliwa M."/>
        </authorList>
    </citation>
    <scope>NUCLEOTIDE SEQUENCE [LARGE SCALE GENOMIC DNA]</scope>
</reference>
<accession>X6N2X6</accession>
<gene>
    <name evidence="1" type="ORF">RFI_16586</name>
</gene>
<dbReference type="AlphaFoldDB" id="X6N2X6"/>
<dbReference type="SUPFAM" id="SSF48371">
    <property type="entry name" value="ARM repeat"/>
    <property type="match status" value="1"/>
</dbReference>
<protein>
    <submittedName>
        <fullName evidence="1">Uncharacterized protein</fullName>
    </submittedName>
</protein>
<proteinExistence type="predicted"/>
<name>X6N2X6_RETFI</name>
<sequence length="123" mass="14406">MSYDEELEILSCGNDMPQQEASEHYLHIAQTLYTHKRTDGLVHEIFNIFQKKKSDDLYVELTGMIAFKNYIPRILGFANCEDETLQSHALQTLAFISLNRHLHKPLFKENILNRIIHFLKTSK</sequence>
<evidence type="ECO:0000313" key="1">
    <source>
        <dbReference type="EMBL" id="ETO20630.1"/>
    </source>
</evidence>
<feature type="non-terminal residue" evidence="1">
    <location>
        <position position="123"/>
    </location>
</feature>
<keyword evidence="2" id="KW-1185">Reference proteome</keyword>
<dbReference type="EMBL" id="ASPP01012408">
    <property type="protein sequence ID" value="ETO20630.1"/>
    <property type="molecule type" value="Genomic_DNA"/>
</dbReference>